<dbReference type="SUPFAM" id="SSF53756">
    <property type="entry name" value="UDP-Glycosyltransferase/glycogen phosphorylase"/>
    <property type="match status" value="1"/>
</dbReference>
<evidence type="ECO:0000313" key="2">
    <source>
        <dbReference type="EMBL" id="MCW6037893.1"/>
    </source>
</evidence>
<keyword evidence="2" id="KW-0326">Glycosidase</keyword>
<sequence>MLTFKKESKKVCILTGTRAEYGLLYWLMKEVASDDDLELHIIATGMHLSPEFGLTYQQIEADGFSIDAKVEMLLSSDTPVGLAKSIGLGVIGFADALERLKPDILVVLGDRFEILAAAQAAMVARIPIAHIHGGETTEGAFDEQIRHAITKFAQWHFVAAEPYRQRVIQLGESPDRVFNVGSPGLDHLQYMDWLDRPTLEQSLEIKLRSPLFLVTYHPVTLNQESPSIAMQELLVALDSFPDATVILTYPNADTGGRVLIKQIDQWVTHNQHRAKAFVSLGQQRYLSLMGEADVIIGNSSSGLTEAPALKKATVNIGDRQKGRLKAKSVIDAPERSADIITAIHQALSSDFQSMLPSVNSLYGIGNASQQIKEKLKAVTLQTQKSFFDIEHSF</sequence>
<dbReference type="InterPro" id="IPR003331">
    <property type="entry name" value="UDP_GlcNAc_Epimerase_2_dom"/>
</dbReference>
<dbReference type="InterPro" id="IPR029767">
    <property type="entry name" value="WecB-like"/>
</dbReference>
<dbReference type="InterPro" id="IPR020004">
    <property type="entry name" value="UDP-GlcNAc_Epase"/>
</dbReference>
<dbReference type="Pfam" id="PF02350">
    <property type="entry name" value="Epimerase_2"/>
    <property type="match status" value="1"/>
</dbReference>
<dbReference type="EC" id="3.2.1.183" evidence="2"/>
<reference evidence="2 3" key="1">
    <citation type="submission" date="2021-08" db="EMBL/GenBank/DDBJ databases">
        <title>Draft genome sequence of Spirulina subsalsa with high tolerance to salinity and hype-accumulation of phycocyanin.</title>
        <authorList>
            <person name="Pei H."/>
            <person name="Jiang L."/>
        </authorList>
    </citation>
    <scope>NUCLEOTIDE SEQUENCE [LARGE SCALE GENOMIC DNA]</scope>
    <source>
        <strain evidence="2 3">FACHB-351</strain>
    </source>
</reference>
<proteinExistence type="predicted"/>
<dbReference type="EMBL" id="JAIHOM010000096">
    <property type="protein sequence ID" value="MCW6037893.1"/>
    <property type="molecule type" value="Genomic_DNA"/>
</dbReference>
<keyword evidence="2" id="KW-0378">Hydrolase</keyword>
<accession>A0ABT3L8Q7</accession>
<dbReference type="PANTHER" id="PTHR43174">
    <property type="entry name" value="UDP-N-ACETYLGLUCOSAMINE 2-EPIMERASE"/>
    <property type="match status" value="1"/>
</dbReference>
<dbReference type="NCBIfam" id="TIGR03568">
    <property type="entry name" value="NeuC_NnaA"/>
    <property type="match status" value="1"/>
</dbReference>
<gene>
    <name evidence="2" type="primary">neuC</name>
    <name evidence="2" type="ORF">K4A83_16665</name>
</gene>
<feature type="domain" description="UDP-N-acetylglucosamine 2-epimerase" evidence="1">
    <location>
        <begin position="30"/>
        <end position="376"/>
    </location>
</feature>
<keyword evidence="3" id="KW-1185">Reference proteome</keyword>
<dbReference type="Gene3D" id="3.40.50.2000">
    <property type="entry name" value="Glycogen Phosphorylase B"/>
    <property type="match status" value="2"/>
</dbReference>
<dbReference type="RefSeq" id="WP_265265772.1">
    <property type="nucleotide sequence ID" value="NZ_JAIHOM010000096.1"/>
</dbReference>
<dbReference type="PANTHER" id="PTHR43174:SF3">
    <property type="entry name" value="UDP-N-ACETYLGLUCOSAMINE 2-EPIMERASE"/>
    <property type="match status" value="1"/>
</dbReference>
<organism evidence="2 3">
    <name type="scientific">Spirulina subsalsa FACHB-351</name>
    <dbReference type="NCBI Taxonomy" id="234711"/>
    <lineage>
        <taxon>Bacteria</taxon>
        <taxon>Bacillati</taxon>
        <taxon>Cyanobacteriota</taxon>
        <taxon>Cyanophyceae</taxon>
        <taxon>Spirulinales</taxon>
        <taxon>Spirulinaceae</taxon>
        <taxon>Spirulina</taxon>
    </lineage>
</organism>
<dbReference type="GO" id="GO:0016798">
    <property type="term" value="F:hydrolase activity, acting on glycosyl bonds"/>
    <property type="evidence" value="ECO:0007669"/>
    <property type="project" value="UniProtKB-KW"/>
</dbReference>
<dbReference type="CDD" id="cd03786">
    <property type="entry name" value="GTB_UDP-GlcNAc_2-Epimerase"/>
    <property type="match status" value="1"/>
</dbReference>
<evidence type="ECO:0000259" key="1">
    <source>
        <dbReference type="Pfam" id="PF02350"/>
    </source>
</evidence>
<evidence type="ECO:0000313" key="3">
    <source>
        <dbReference type="Proteomes" id="UP001526426"/>
    </source>
</evidence>
<dbReference type="Proteomes" id="UP001526426">
    <property type="component" value="Unassembled WGS sequence"/>
</dbReference>
<name>A0ABT3L8Q7_9CYAN</name>
<protein>
    <submittedName>
        <fullName evidence="2">UDP-N-acetylglucosamine 2-epimerase (Hydrolyzing)</fullName>
        <ecNumber evidence="2">3.2.1.183</ecNumber>
    </submittedName>
</protein>
<comment type="caution">
    <text evidence="2">The sequence shown here is derived from an EMBL/GenBank/DDBJ whole genome shotgun (WGS) entry which is preliminary data.</text>
</comment>